<keyword evidence="3" id="KW-1185">Reference proteome</keyword>
<dbReference type="GeneID" id="78120300"/>
<dbReference type="RefSeq" id="WP_053916659.1">
    <property type="nucleotide sequence ID" value="NZ_CANLNX010000007.1"/>
</dbReference>
<dbReference type="EMBL" id="QOCI01000002">
    <property type="protein sequence ID" value="RRR19533.1"/>
    <property type="molecule type" value="Genomic_DNA"/>
</dbReference>
<organism evidence="2 3">
    <name type="scientific">Brachybacterium paraconglomeratum</name>
    <dbReference type="NCBI Taxonomy" id="173362"/>
    <lineage>
        <taxon>Bacteria</taxon>
        <taxon>Bacillati</taxon>
        <taxon>Actinomycetota</taxon>
        <taxon>Actinomycetes</taxon>
        <taxon>Micrococcales</taxon>
        <taxon>Dermabacteraceae</taxon>
        <taxon>Brachybacterium</taxon>
    </lineage>
</organism>
<name>A0A426SMX7_9MICO</name>
<sequence>MILLWATRGRTWGFRFLPVDGTGPDADPLPLYERAFSGHEDEDEGCWRTDGLLAVRLRDPEGRADEAGRVIPHELVLDGAGADGITSTADVVRQIWPLLAERYAALWDGPAPD</sequence>
<evidence type="ECO:0000313" key="1">
    <source>
        <dbReference type="EMBL" id="HJF50195.1"/>
    </source>
</evidence>
<gene>
    <name evidence="2" type="ORF">DS079_04540</name>
    <name evidence="1" type="ORF">K8W24_10435</name>
</gene>
<dbReference type="AlphaFoldDB" id="A0A426SMX7"/>
<dbReference type="Proteomes" id="UP000274327">
    <property type="component" value="Unassembled WGS sequence"/>
</dbReference>
<dbReference type="EMBL" id="DYWO01000311">
    <property type="protein sequence ID" value="HJF50195.1"/>
    <property type="molecule type" value="Genomic_DNA"/>
</dbReference>
<accession>A0A426SMX7</accession>
<reference evidence="2 3" key="1">
    <citation type="submission" date="2018-07" db="EMBL/GenBank/DDBJ databases">
        <title>Brachybacteriurn paraconglorneratum KCTC 9916.</title>
        <authorList>
            <person name="Li Y."/>
        </authorList>
    </citation>
    <scope>NUCLEOTIDE SEQUENCE [LARGE SCALE GENOMIC DNA]</scope>
    <source>
        <strain evidence="2 3">KCTC 9916</strain>
    </source>
</reference>
<comment type="caution">
    <text evidence="2">The sequence shown here is derived from an EMBL/GenBank/DDBJ whole genome shotgun (WGS) entry which is preliminary data.</text>
</comment>
<protein>
    <submittedName>
        <fullName evidence="2">Uncharacterized protein</fullName>
    </submittedName>
</protein>
<evidence type="ECO:0000313" key="3">
    <source>
        <dbReference type="Proteomes" id="UP000274327"/>
    </source>
</evidence>
<dbReference type="Proteomes" id="UP000775129">
    <property type="component" value="Unassembled WGS sequence"/>
</dbReference>
<proteinExistence type="predicted"/>
<reference evidence="1" key="2">
    <citation type="journal article" date="2021" name="PeerJ">
        <title>Extensive microbial diversity within the chicken gut microbiome revealed by metagenomics and culture.</title>
        <authorList>
            <person name="Gilroy R."/>
            <person name="Ravi A."/>
            <person name="Getino M."/>
            <person name="Pursley I."/>
            <person name="Horton D.L."/>
            <person name="Alikhan N.F."/>
            <person name="Baker D."/>
            <person name="Gharbi K."/>
            <person name="Hall N."/>
            <person name="Watson M."/>
            <person name="Adriaenssens E.M."/>
            <person name="Foster-Nyarko E."/>
            <person name="Jarju S."/>
            <person name="Secka A."/>
            <person name="Antonio M."/>
            <person name="Oren A."/>
            <person name="Chaudhuri R.R."/>
            <person name="La Ragione R."/>
            <person name="Hildebrand F."/>
            <person name="Pallen M.J."/>
        </authorList>
    </citation>
    <scope>NUCLEOTIDE SEQUENCE</scope>
    <source>
        <strain evidence="1">1647</strain>
    </source>
</reference>
<reference evidence="1" key="3">
    <citation type="submission" date="2021-09" db="EMBL/GenBank/DDBJ databases">
        <authorList>
            <person name="Gilroy R."/>
        </authorList>
    </citation>
    <scope>NUCLEOTIDE SEQUENCE</scope>
    <source>
        <strain evidence="1">1647</strain>
    </source>
</reference>
<evidence type="ECO:0000313" key="2">
    <source>
        <dbReference type="EMBL" id="RRR19533.1"/>
    </source>
</evidence>